<accession>A0A368GUI2</accession>
<reference evidence="1 2" key="1">
    <citation type="submission" date="2014-10" db="EMBL/GenBank/DDBJ databases">
        <title>Draft genome of the hookworm Ancylostoma caninum.</title>
        <authorList>
            <person name="Mitreva M."/>
        </authorList>
    </citation>
    <scope>NUCLEOTIDE SEQUENCE [LARGE SCALE GENOMIC DNA]</scope>
    <source>
        <strain evidence="1 2">Baltimore</strain>
    </source>
</reference>
<dbReference type="Proteomes" id="UP000252519">
    <property type="component" value="Unassembled WGS sequence"/>
</dbReference>
<keyword evidence="2" id="KW-1185">Reference proteome</keyword>
<comment type="caution">
    <text evidence="1">The sequence shown here is derived from an EMBL/GenBank/DDBJ whole genome shotgun (WGS) entry which is preliminary data.</text>
</comment>
<evidence type="ECO:0000313" key="1">
    <source>
        <dbReference type="EMBL" id="RCN47258.1"/>
    </source>
</evidence>
<protein>
    <submittedName>
        <fullName evidence="1">Uncharacterized protein</fullName>
    </submittedName>
</protein>
<proteinExistence type="predicted"/>
<dbReference type="EMBL" id="JOJR01000065">
    <property type="protein sequence ID" value="RCN47258.1"/>
    <property type="molecule type" value="Genomic_DNA"/>
</dbReference>
<organism evidence="1 2">
    <name type="scientific">Ancylostoma caninum</name>
    <name type="common">Dog hookworm</name>
    <dbReference type="NCBI Taxonomy" id="29170"/>
    <lineage>
        <taxon>Eukaryota</taxon>
        <taxon>Metazoa</taxon>
        <taxon>Ecdysozoa</taxon>
        <taxon>Nematoda</taxon>
        <taxon>Chromadorea</taxon>
        <taxon>Rhabditida</taxon>
        <taxon>Rhabditina</taxon>
        <taxon>Rhabditomorpha</taxon>
        <taxon>Strongyloidea</taxon>
        <taxon>Ancylostomatidae</taxon>
        <taxon>Ancylostomatinae</taxon>
        <taxon>Ancylostoma</taxon>
    </lineage>
</organism>
<gene>
    <name evidence="1" type="ORF">ANCCAN_06700</name>
</gene>
<sequence length="88" mass="10502">MVFLFDDFDSEVFQNFAHTCPEAPVFGTPLIRSRIYRGLHLPRLRPRRPLYCDILRNINVIIGYGDENERRHWTKLIRYMGGHVKKEV</sequence>
<dbReference type="OrthoDB" id="9997817at2759"/>
<dbReference type="AlphaFoldDB" id="A0A368GUI2"/>
<evidence type="ECO:0000313" key="2">
    <source>
        <dbReference type="Proteomes" id="UP000252519"/>
    </source>
</evidence>
<name>A0A368GUI2_ANCCA</name>